<dbReference type="EMBL" id="CABVPU010000007">
    <property type="protein sequence ID" value="VWB54141.1"/>
    <property type="molecule type" value="Genomic_DNA"/>
</dbReference>
<protein>
    <submittedName>
        <fullName evidence="1">Uncharacterized protein</fullName>
    </submittedName>
</protein>
<evidence type="ECO:0000313" key="2">
    <source>
        <dbReference type="Proteomes" id="UP000494174"/>
    </source>
</evidence>
<gene>
    <name evidence="1" type="ORF">BLA15945_02530</name>
</gene>
<evidence type="ECO:0000313" key="1">
    <source>
        <dbReference type="EMBL" id="VWB54141.1"/>
    </source>
</evidence>
<reference evidence="1 2" key="1">
    <citation type="submission" date="2019-09" db="EMBL/GenBank/DDBJ databases">
        <authorList>
            <person name="Depoorter E."/>
        </authorList>
    </citation>
    <scope>NUCLEOTIDE SEQUENCE [LARGE SCALE GENOMIC DNA]</scope>
    <source>
        <strain evidence="1">R-15945</strain>
    </source>
</reference>
<dbReference type="AlphaFoldDB" id="A0A6P2KFB7"/>
<proteinExistence type="predicted"/>
<accession>A0A6P2KFB7</accession>
<organism evidence="1 2">
    <name type="scientific">Burkholderia lata (strain ATCC 17760 / DSM 23089 / LMG 22485 / NCIMB 9086 / R18194 / 383)</name>
    <dbReference type="NCBI Taxonomy" id="482957"/>
    <lineage>
        <taxon>Bacteria</taxon>
        <taxon>Pseudomonadati</taxon>
        <taxon>Pseudomonadota</taxon>
        <taxon>Betaproteobacteria</taxon>
        <taxon>Burkholderiales</taxon>
        <taxon>Burkholderiaceae</taxon>
        <taxon>Burkholderia</taxon>
        <taxon>Burkholderia cepacia complex</taxon>
    </lineage>
</organism>
<dbReference type="Proteomes" id="UP000494174">
    <property type="component" value="Unassembled WGS sequence"/>
</dbReference>
<name>A0A6P2KFB7_BURL3</name>
<sequence>MIVRKLNDFAVRKRQELDFDELLVLRLIFRLSRSEHDTDELFACGNRSCGFWYRKDFPERQAVDCYRPRCYNYDCSPQCAIEVVRQSLQCLSEGTVDELQLIDGVEEKISVLG</sequence>